<dbReference type="InterPro" id="IPR050602">
    <property type="entry name" value="Malonyl-ACP_OMT"/>
</dbReference>
<feature type="region of interest" description="Disordered" evidence="3">
    <location>
        <begin position="148"/>
        <end position="169"/>
    </location>
</feature>
<keyword evidence="2" id="KW-0808">Transferase</keyword>
<accession>A0ABD3Q2X5</accession>
<protein>
    <recommendedName>
        <fullName evidence="4">Methyltransferase type 11 domain-containing protein</fullName>
    </recommendedName>
</protein>
<dbReference type="InterPro" id="IPR013216">
    <property type="entry name" value="Methyltransf_11"/>
</dbReference>
<keyword evidence="1" id="KW-0489">Methyltransferase</keyword>
<dbReference type="PANTHER" id="PTHR13090:SF1">
    <property type="entry name" value="ARGININE-HYDROXYLASE NDUFAF5, MITOCHONDRIAL"/>
    <property type="match status" value="1"/>
</dbReference>
<feature type="region of interest" description="Disordered" evidence="3">
    <location>
        <begin position="408"/>
        <end position="458"/>
    </location>
</feature>
<feature type="compositionally biased region" description="Basic and acidic residues" evidence="3">
    <location>
        <begin position="408"/>
        <end position="425"/>
    </location>
</feature>
<evidence type="ECO:0000313" key="6">
    <source>
        <dbReference type="Proteomes" id="UP001530315"/>
    </source>
</evidence>
<dbReference type="CDD" id="cd02440">
    <property type="entry name" value="AdoMet_MTases"/>
    <property type="match status" value="1"/>
</dbReference>
<dbReference type="GO" id="GO:0008168">
    <property type="term" value="F:methyltransferase activity"/>
    <property type="evidence" value="ECO:0007669"/>
    <property type="project" value="UniProtKB-KW"/>
</dbReference>
<feature type="compositionally biased region" description="Acidic residues" evidence="3">
    <location>
        <begin position="152"/>
        <end position="162"/>
    </location>
</feature>
<dbReference type="InterPro" id="IPR029063">
    <property type="entry name" value="SAM-dependent_MTases_sf"/>
</dbReference>
<feature type="compositionally biased region" description="Low complexity" evidence="3">
    <location>
        <begin position="1"/>
        <end position="23"/>
    </location>
</feature>
<comment type="caution">
    <text evidence="5">The sequence shown here is derived from an EMBL/GenBank/DDBJ whole genome shotgun (WGS) entry which is preliminary data.</text>
</comment>
<dbReference type="Pfam" id="PF08241">
    <property type="entry name" value="Methyltransf_11"/>
    <property type="match status" value="1"/>
</dbReference>
<dbReference type="Proteomes" id="UP001530315">
    <property type="component" value="Unassembled WGS sequence"/>
</dbReference>
<evidence type="ECO:0000313" key="5">
    <source>
        <dbReference type="EMBL" id="KAL3794362.1"/>
    </source>
</evidence>
<feature type="region of interest" description="Disordered" evidence="3">
    <location>
        <begin position="1"/>
        <end position="50"/>
    </location>
</feature>
<evidence type="ECO:0000259" key="4">
    <source>
        <dbReference type="Pfam" id="PF08241"/>
    </source>
</evidence>
<dbReference type="EMBL" id="JALLAZ020000473">
    <property type="protein sequence ID" value="KAL3794362.1"/>
    <property type="molecule type" value="Genomic_DNA"/>
</dbReference>
<evidence type="ECO:0000256" key="2">
    <source>
        <dbReference type="ARBA" id="ARBA00022679"/>
    </source>
</evidence>
<gene>
    <name evidence="5" type="ORF">ACHAW5_008631</name>
</gene>
<organism evidence="5 6">
    <name type="scientific">Stephanodiscus triporus</name>
    <dbReference type="NCBI Taxonomy" id="2934178"/>
    <lineage>
        <taxon>Eukaryota</taxon>
        <taxon>Sar</taxon>
        <taxon>Stramenopiles</taxon>
        <taxon>Ochrophyta</taxon>
        <taxon>Bacillariophyta</taxon>
        <taxon>Coscinodiscophyceae</taxon>
        <taxon>Thalassiosirophycidae</taxon>
        <taxon>Stephanodiscales</taxon>
        <taxon>Stephanodiscaceae</taxon>
        <taxon>Stephanodiscus</taxon>
    </lineage>
</organism>
<keyword evidence="6" id="KW-1185">Reference proteome</keyword>
<evidence type="ECO:0000256" key="3">
    <source>
        <dbReference type="SAM" id="MobiDB-lite"/>
    </source>
</evidence>
<dbReference type="GO" id="GO:0032259">
    <property type="term" value="P:methylation"/>
    <property type="evidence" value="ECO:0007669"/>
    <property type="project" value="UniProtKB-KW"/>
</dbReference>
<feature type="compositionally biased region" description="Basic residues" evidence="3">
    <location>
        <begin position="438"/>
        <end position="450"/>
    </location>
</feature>
<proteinExistence type="predicted"/>
<dbReference type="SUPFAM" id="SSF53335">
    <property type="entry name" value="S-adenosyl-L-methionine-dependent methyltransferases"/>
    <property type="match status" value="1"/>
</dbReference>
<dbReference type="Gene3D" id="3.40.50.150">
    <property type="entry name" value="Vaccinia Virus protein VP39"/>
    <property type="match status" value="1"/>
</dbReference>
<dbReference type="AlphaFoldDB" id="A0ABD3Q2X5"/>
<name>A0ABD3Q2X5_9STRA</name>
<sequence length="458" mass="49659">MITRAATALALDRASPPSASAARRLGRRHLGGGSGGGRDAPAESPSPFDGNVKRLQRARAARSCRRYHDRHYRLDRRRSRRSADDPTRMEWPAPAVLPYDYFHVEVARRLVDRLDDIDVRPGGFPLALELGARGNVLRDAIVDGVEGPPLLLDDDDDDDDDDRTTTRAAGGRGGIRRLVRVDPCEAVLRRDDVDGVPPSSSSSSSLVETFDLESTAVDGRSPLPFPENTFDVVLSSMHLHWADDLPRLLSEVERVLRPDGCLLFAFPGGDTLPELRSSMVLAEMERSGGASTHVGPYVDPGDVGGLLTGAGLRLPTIDVDDVRVGYPDAMVLMEHLGRMGEGNACASRRDRVGLGTFLGAACLYGELYPEEGEGVGDDDDDDDGGVAGEGRGIVASARVIYGIAWKEHESQQRPDDRGSATHKLADISVTRTPAGALRGRRRWTSWKQARRAFSPQMG</sequence>
<feature type="domain" description="Methyltransferase type 11" evidence="4">
    <location>
        <begin position="200"/>
        <end position="264"/>
    </location>
</feature>
<evidence type="ECO:0000256" key="1">
    <source>
        <dbReference type="ARBA" id="ARBA00022603"/>
    </source>
</evidence>
<dbReference type="PANTHER" id="PTHR13090">
    <property type="entry name" value="ARGININE-HYDROXYLASE NDUFAF5, MITOCHONDRIAL"/>
    <property type="match status" value="1"/>
</dbReference>
<reference evidence="5 6" key="1">
    <citation type="submission" date="2024-10" db="EMBL/GenBank/DDBJ databases">
        <title>Updated reference genomes for cyclostephanoid diatoms.</title>
        <authorList>
            <person name="Roberts W.R."/>
            <person name="Alverson A.J."/>
        </authorList>
    </citation>
    <scope>NUCLEOTIDE SEQUENCE [LARGE SCALE GENOMIC DNA]</scope>
    <source>
        <strain evidence="5 6">AJA276-08</strain>
    </source>
</reference>